<comment type="caution">
    <text evidence="3">The sequence shown here is derived from an EMBL/GenBank/DDBJ whole genome shotgun (WGS) entry which is preliminary data.</text>
</comment>
<feature type="compositionally biased region" description="Basic and acidic residues" evidence="1">
    <location>
        <begin position="79"/>
        <end position="88"/>
    </location>
</feature>
<evidence type="ECO:0000256" key="1">
    <source>
        <dbReference type="SAM" id="MobiDB-lite"/>
    </source>
</evidence>
<feature type="chain" id="PRO_5018980385" evidence="2">
    <location>
        <begin position="22"/>
        <end position="88"/>
    </location>
</feature>
<feature type="region of interest" description="Disordered" evidence="1">
    <location>
        <begin position="67"/>
        <end position="88"/>
    </location>
</feature>
<evidence type="ECO:0000256" key="2">
    <source>
        <dbReference type="SAM" id="SignalP"/>
    </source>
</evidence>
<feature type="signal peptide" evidence="2">
    <location>
        <begin position="1"/>
        <end position="21"/>
    </location>
</feature>
<dbReference type="RefSeq" id="WP_110575001.1">
    <property type="nucleotide sequence ID" value="NZ_PIPV01000007.1"/>
</dbReference>
<dbReference type="EMBL" id="PIPV01000007">
    <property type="protein sequence ID" value="RUO52543.1"/>
    <property type="molecule type" value="Genomic_DNA"/>
</dbReference>
<dbReference type="OrthoDB" id="6238985at2"/>
<name>A0A432XV62_9GAMM</name>
<accession>A0A432XV62</accession>
<sequence>MKKLIITLSAVAALSSVPAMAQDSQESSIRSAIQTEISSFSESLWQASKDAMVSTLQEIETELFSEQAVASAESNSDAVESKEDNKSE</sequence>
<evidence type="ECO:0000313" key="3">
    <source>
        <dbReference type="EMBL" id="RUO52543.1"/>
    </source>
</evidence>
<dbReference type="Proteomes" id="UP000287330">
    <property type="component" value="Unassembled WGS sequence"/>
</dbReference>
<keyword evidence="2" id="KW-0732">Signal</keyword>
<dbReference type="AlphaFoldDB" id="A0A432XV62"/>
<evidence type="ECO:0000313" key="4">
    <source>
        <dbReference type="Proteomes" id="UP000287330"/>
    </source>
</evidence>
<proteinExistence type="predicted"/>
<keyword evidence="4" id="KW-1185">Reference proteome</keyword>
<protein>
    <submittedName>
        <fullName evidence="3">Uncharacterized protein</fullName>
    </submittedName>
</protein>
<reference evidence="4" key="1">
    <citation type="journal article" date="2018" name="Front. Microbiol.">
        <title>Genome-Based Analysis Reveals the Taxonomy and Diversity of the Family Idiomarinaceae.</title>
        <authorList>
            <person name="Liu Y."/>
            <person name="Lai Q."/>
            <person name="Shao Z."/>
        </authorList>
    </citation>
    <scope>NUCLEOTIDE SEQUENCE [LARGE SCALE GENOMIC DNA]</scope>
    <source>
        <strain evidence="4">F23</strain>
    </source>
</reference>
<gene>
    <name evidence="3" type="ORF">CWE25_09450</name>
</gene>
<organism evidence="3 4">
    <name type="scientific">Idiomarina fontislapidosi</name>
    <dbReference type="NCBI Taxonomy" id="263723"/>
    <lineage>
        <taxon>Bacteria</taxon>
        <taxon>Pseudomonadati</taxon>
        <taxon>Pseudomonadota</taxon>
        <taxon>Gammaproteobacteria</taxon>
        <taxon>Alteromonadales</taxon>
        <taxon>Idiomarinaceae</taxon>
        <taxon>Idiomarina</taxon>
    </lineage>
</organism>